<organism evidence="2 3">
    <name type="scientific">Bacillus cereus VD142</name>
    <dbReference type="NCBI Taxonomy" id="718224"/>
    <lineage>
        <taxon>Bacteria</taxon>
        <taxon>Bacillati</taxon>
        <taxon>Bacillota</taxon>
        <taxon>Bacilli</taxon>
        <taxon>Bacillales</taxon>
        <taxon>Bacillaceae</taxon>
        <taxon>Bacillus</taxon>
        <taxon>Bacillus cereus group</taxon>
    </lineage>
</organism>
<dbReference type="Proteomes" id="UP000006969">
    <property type="component" value="Unassembled WGS sequence"/>
</dbReference>
<evidence type="ECO:0000313" key="3">
    <source>
        <dbReference type="Proteomes" id="UP000006969"/>
    </source>
</evidence>
<evidence type="ECO:0000256" key="1">
    <source>
        <dbReference type="SAM" id="MobiDB-lite"/>
    </source>
</evidence>
<dbReference type="EMBL" id="AHCL02000048">
    <property type="protein sequence ID" value="EPC06206.1"/>
    <property type="molecule type" value="Genomic_DNA"/>
</dbReference>
<evidence type="ECO:0000313" key="2">
    <source>
        <dbReference type="EMBL" id="EPC06206.1"/>
    </source>
</evidence>
<proteinExistence type="predicted"/>
<sequence>MLIIFRHSNNVQKINGVIKMRKQKTSKASKNYSRMREMKREGKKNDVNKTRVSIKFGDIFSLDYEKFTGFWQKPWLFNAGVHITMQVVLTLMKYFLLS</sequence>
<feature type="compositionally biased region" description="Basic and acidic residues" evidence="1">
    <location>
        <begin position="34"/>
        <end position="44"/>
    </location>
</feature>
<reference evidence="2 3" key="1">
    <citation type="submission" date="2013-01" db="EMBL/GenBank/DDBJ databases">
        <title>The Genome Sequence of Bacillus cereus VD142.</title>
        <authorList>
            <consortium name="The Broad Institute Genome Sequencing Platform"/>
            <consortium name="The Broad Institute Genome Sequencing Center for Infectious Disease"/>
            <person name="Feldgarden M."/>
            <person name="Van der Auwera G.A."/>
            <person name="Mahillon J."/>
            <person name="Duprez V."/>
            <person name="Timmery S."/>
            <person name="Mattelet C."/>
            <person name="Dierick K."/>
            <person name="Sun M."/>
            <person name="Yu Z."/>
            <person name="Zhu L."/>
            <person name="Hu X."/>
            <person name="Shank E.B."/>
            <person name="Swiecicka I."/>
            <person name="Hansen B.M."/>
            <person name="Andrup L."/>
            <person name="Walker B."/>
            <person name="Young S.K."/>
            <person name="Zeng Q."/>
            <person name="Gargeya S."/>
            <person name="Fitzgerald M."/>
            <person name="Haas B."/>
            <person name="Abouelleil A."/>
            <person name="Alvarado L."/>
            <person name="Arachchi H.M."/>
            <person name="Berlin A.M."/>
            <person name="Chapman S.B."/>
            <person name="Dewar J."/>
            <person name="Goldberg J."/>
            <person name="Griggs A."/>
            <person name="Gujja S."/>
            <person name="Hansen M."/>
            <person name="Howarth C."/>
            <person name="Imamovic A."/>
            <person name="Larimer J."/>
            <person name="McCowan C."/>
            <person name="Murphy C."/>
            <person name="Neiman D."/>
            <person name="Pearson M."/>
            <person name="Priest M."/>
            <person name="Roberts A."/>
            <person name="Saif S."/>
            <person name="Shea T."/>
            <person name="Sisk P."/>
            <person name="Sykes S."/>
            <person name="Wortman J."/>
            <person name="Nusbaum C."/>
            <person name="Birren B."/>
        </authorList>
    </citation>
    <scope>NUCLEOTIDE SEQUENCE [LARGE SCALE GENOMIC DNA]</scope>
    <source>
        <strain evidence="2 3">VD142</strain>
    </source>
</reference>
<feature type="region of interest" description="Disordered" evidence="1">
    <location>
        <begin position="25"/>
        <end position="44"/>
    </location>
</feature>
<comment type="caution">
    <text evidence="2">The sequence shown here is derived from an EMBL/GenBank/DDBJ whole genome shotgun (WGS) entry which is preliminary data.</text>
</comment>
<dbReference type="AlphaFoldDB" id="S2LC61"/>
<protein>
    <submittedName>
        <fullName evidence="2">Uncharacterized protein</fullName>
    </submittedName>
</protein>
<accession>S2LC61</accession>
<dbReference type="HOGENOM" id="CLU_196507_0_0_9"/>
<gene>
    <name evidence="2" type="ORF">IC3_06157</name>
</gene>
<name>S2LC61_BACCE</name>